<keyword evidence="9" id="KW-1133">Transmembrane helix</keyword>
<evidence type="ECO:0000256" key="3">
    <source>
        <dbReference type="ARBA" id="ARBA00022029"/>
    </source>
</evidence>
<keyword evidence="5 7" id="KW-0378">Hydrolase</keyword>
<dbReference type="GO" id="GO:0030288">
    <property type="term" value="C:outer membrane-bounded periplasmic space"/>
    <property type="evidence" value="ECO:0007669"/>
    <property type="project" value="TreeGrafter"/>
</dbReference>
<evidence type="ECO:0000259" key="10">
    <source>
        <dbReference type="PROSITE" id="PS50106"/>
    </source>
</evidence>
<dbReference type="SUPFAM" id="SSF47090">
    <property type="entry name" value="PGBD-like"/>
    <property type="match status" value="1"/>
</dbReference>
<feature type="domain" description="PDZ" evidence="10">
    <location>
        <begin position="105"/>
        <end position="173"/>
    </location>
</feature>
<evidence type="ECO:0000256" key="1">
    <source>
        <dbReference type="ARBA" id="ARBA00004162"/>
    </source>
</evidence>
<protein>
    <recommendedName>
        <fullName evidence="3">Probable CtpA-like serine protease</fullName>
    </recommendedName>
</protein>
<dbReference type="Gene3D" id="1.10.101.10">
    <property type="entry name" value="PGBD-like superfamily/PGBD"/>
    <property type="match status" value="1"/>
</dbReference>
<evidence type="ECO:0000313" key="12">
    <source>
        <dbReference type="Proteomes" id="UP000579136"/>
    </source>
</evidence>
<dbReference type="Gene3D" id="2.30.42.10">
    <property type="match status" value="1"/>
</dbReference>
<feature type="compositionally biased region" description="Basic and acidic residues" evidence="8">
    <location>
        <begin position="495"/>
        <end position="509"/>
    </location>
</feature>
<dbReference type="SUPFAM" id="SSF52096">
    <property type="entry name" value="ClpP/crotonase"/>
    <property type="match status" value="1"/>
</dbReference>
<dbReference type="InterPro" id="IPR036034">
    <property type="entry name" value="PDZ_sf"/>
</dbReference>
<organism evidence="11 12">
    <name type="scientific">Nosocomiicoccus ampullae</name>
    <dbReference type="NCBI Taxonomy" id="489910"/>
    <lineage>
        <taxon>Bacteria</taxon>
        <taxon>Bacillati</taxon>
        <taxon>Bacillota</taxon>
        <taxon>Bacilli</taxon>
        <taxon>Bacillales</taxon>
        <taxon>Staphylococcaceae</taxon>
        <taxon>Nosocomiicoccus</taxon>
    </lineage>
</organism>
<dbReference type="InterPro" id="IPR029045">
    <property type="entry name" value="ClpP/crotonase-like_dom_sf"/>
</dbReference>
<evidence type="ECO:0000313" key="11">
    <source>
        <dbReference type="EMBL" id="MBB5175384.1"/>
    </source>
</evidence>
<evidence type="ECO:0000256" key="8">
    <source>
        <dbReference type="SAM" id="MobiDB-lite"/>
    </source>
</evidence>
<keyword evidence="12" id="KW-1185">Reference proteome</keyword>
<evidence type="ECO:0000256" key="2">
    <source>
        <dbReference type="ARBA" id="ARBA00009179"/>
    </source>
</evidence>
<dbReference type="GO" id="GO:0004175">
    <property type="term" value="F:endopeptidase activity"/>
    <property type="evidence" value="ECO:0007669"/>
    <property type="project" value="TreeGrafter"/>
</dbReference>
<accession>A0A9Q2CX88</accession>
<comment type="similarity">
    <text evidence="2 7">Belongs to the peptidase S41A family.</text>
</comment>
<evidence type="ECO:0000256" key="5">
    <source>
        <dbReference type="ARBA" id="ARBA00022801"/>
    </source>
</evidence>
<dbReference type="Pfam" id="PF01471">
    <property type="entry name" value="PG_binding_1"/>
    <property type="match status" value="1"/>
</dbReference>
<keyword evidence="9" id="KW-0472">Membrane</keyword>
<dbReference type="AlphaFoldDB" id="A0A9Q2CX88"/>
<reference evidence="11 12" key="1">
    <citation type="submission" date="2020-08" db="EMBL/GenBank/DDBJ databases">
        <title>Genomic Encyclopedia of Type Strains, Phase IV (KMG-IV): sequencing the most valuable type-strain genomes for metagenomic binning, comparative biology and taxonomic classification.</title>
        <authorList>
            <person name="Goeker M."/>
        </authorList>
    </citation>
    <scope>NUCLEOTIDE SEQUENCE [LARGE SCALE GENOMIC DNA]</scope>
    <source>
        <strain evidence="11 12">DSM 19163</strain>
    </source>
</reference>
<dbReference type="GO" id="GO:0006508">
    <property type="term" value="P:proteolysis"/>
    <property type="evidence" value="ECO:0007669"/>
    <property type="project" value="UniProtKB-KW"/>
</dbReference>
<dbReference type="PANTHER" id="PTHR32060">
    <property type="entry name" value="TAIL-SPECIFIC PROTEASE"/>
    <property type="match status" value="1"/>
</dbReference>
<dbReference type="InterPro" id="IPR036366">
    <property type="entry name" value="PGBDSf"/>
</dbReference>
<evidence type="ECO:0000256" key="4">
    <source>
        <dbReference type="ARBA" id="ARBA00022670"/>
    </source>
</evidence>
<proteinExistence type="inferred from homology"/>
<keyword evidence="6 7" id="KW-0720">Serine protease</keyword>
<gene>
    <name evidence="11" type="ORF">HNQ45_000242</name>
</gene>
<dbReference type="InterPro" id="IPR055210">
    <property type="entry name" value="CtpA/B_N"/>
</dbReference>
<dbReference type="SUPFAM" id="SSF50156">
    <property type="entry name" value="PDZ domain-like"/>
    <property type="match status" value="1"/>
</dbReference>
<dbReference type="GO" id="GO:0008236">
    <property type="term" value="F:serine-type peptidase activity"/>
    <property type="evidence" value="ECO:0007669"/>
    <property type="project" value="UniProtKB-KW"/>
</dbReference>
<feature type="transmembrane region" description="Helical" evidence="9">
    <location>
        <begin position="17"/>
        <end position="39"/>
    </location>
</feature>
<dbReference type="InterPro" id="IPR036365">
    <property type="entry name" value="PGBD-like_sf"/>
</dbReference>
<dbReference type="InterPro" id="IPR005151">
    <property type="entry name" value="Tail-specific_protease"/>
</dbReference>
<dbReference type="Pfam" id="PF00595">
    <property type="entry name" value="PDZ"/>
    <property type="match status" value="1"/>
</dbReference>
<dbReference type="InterPro" id="IPR002477">
    <property type="entry name" value="Peptidoglycan-bd-like"/>
</dbReference>
<sequence length="515" mass="58666">MNNEDPKSSRLKVNLNVFWFIIILLTTIFITIIITALSLNGNTERAVNVGTDTRQEFAKLYNVYDTLSKEYYTDVDKDELIESSIKGMVEGLNDPYSEYMLPEQTEEFEESITGDFHGIGAELMQDDRSIIISSPMKGSPAEDAGLQSGDKIIEIDEESTQDFTTQDAVKRIRGEKGTDVTLTIQRGSDKPFNVTITRDKIHVDSVTSEIKDNVAHISVNRFQQETANELKNALEEAKDKEVEDIILDFRSNPGGLLNEAVDMINFFVNKGKLVLYLENKFGDREKVIAENDQIIREDDFDNIYILLNEGSASASEVFAGAMRDLTDAEIIGTKSFGKGIVQRSSEFKDNSLVKYTNTKWLTPNGEWIHEKGIEPDFVINTPDFYRVKFLDSEDAYIETQSNDDIISIKVILDALGYDVDKIDNNFDSNLTKVVQQYQNDKDLEPNGIVTGDTTEQLMKDIREHIKENDVQLEYLLDYIKGKKSKKEITKEMKENSKYIPVDESRKRELDEDEEE</sequence>
<dbReference type="Pfam" id="PF03572">
    <property type="entry name" value="Peptidase_S41"/>
    <property type="match status" value="1"/>
</dbReference>
<evidence type="ECO:0000256" key="6">
    <source>
        <dbReference type="ARBA" id="ARBA00022825"/>
    </source>
</evidence>
<evidence type="ECO:0000256" key="7">
    <source>
        <dbReference type="RuleBase" id="RU004404"/>
    </source>
</evidence>
<name>A0A9Q2CX88_9STAP</name>
<keyword evidence="9" id="KW-0812">Transmembrane</keyword>
<dbReference type="InterPro" id="IPR001478">
    <property type="entry name" value="PDZ"/>
</dbReference>
<dbReference type="CDD" id="cd07560">
    <property type="entry name" value="Peptidase_S41_CPP"/>
    <property type="match status" value="1"/>
</dbReference>
<feature type="region of interest" description="Disordered" evidence="8">
    <location>
        <begin position="495"/>
        <end position="515"/>
    </location>
</feature>
<keyword evidence="4 7" id="KW-0645">Protease</keyword>
<dbReference type="PROSITE" id="PS50106">
    <property type="entry name" value="PDZ"/>
    <property type="match status" value="1"/>
</dbReference>
<dbReference type="InterPro" id="IPR004447">
    <property type="entry name" value="Peptidase_S41A"/>
</dbReference>
<dbReference type="NCBIfam" id="TIGR00225">
    <property type="entry name" value="prc"/>
    <property type="match status" value="1"/>
</dbReference>
<dbReference type="SMART" id="SM00245">
    <property type="entry name" value="TSPc"/>
    <property type="match status" value="1"/>
</dbReference>
<dbReference type="FunFam" id="2.30.42.10:FF:000063">
    <property type="entry name" value="Peptidase, S41 family"/>
    <property type="match status" value="1"/>
</dbReference>
<dbReference type="GO" id="GO:0007165">
    <property type="term" value="P:signal transduction"/>
    <property type="evidence" value="ECO:0007669"/>
    <property type="project" value="TreeGrafter"/>
</dbReference>
<dbReference type="Gene3D" id="3.30.750.44">
    <property type="match status" value="1"/>
</dbReference>
<evidence type="ECO:0000256" key="9">
    <source>
        <dbReference type="SAM" id="Phobius"/>
    </source>
</evidence>
<dbReference type="EMBL" id="JACHHF010000001">
    <property type="protein sequence ID" value="MBB5175384.1"/>
    <property type="molecule type" value="Genomic_DNA"/>
</dbReference>
<dbReference type="Proteomes" id="UP000579136">
    <property type="component" value="Unassembled WGS sequence"/>
</dbReference>
<dbReference type="Gene3D" id="3.90.226.10">
    <property type="entry name" value="2-enoyl-CoA Hydratase, Chain A, domain 1"/>
    <property type="match status" value="1"/>
</dbReference>
<dbReference type="PANTHER" id="PTHR32060:SF30">
    <property type="entry name" value="CARBOXY-TERMINAL PROCESSING PROTEASE CTPA"/>
    <property type="match status" value="1"/>
</dbReference>
<dbReference type="CDD" id="cd06782">
    <property type="entry name" value="cpPDZ_CPP-like"/>
    <property type="match status" value="1"/>
</dbReference>
<dbReference type="RefSeq" id="WP_246562699.1">
    <property type="nucleotide sequence ID" value="NZ_CBCRYX010000003.1"/>
</dbReference>
<comment type="caution">
    <text evidence="11">The sequence shown here is derived from an EMBL/GenBank/DDBJ whole genome shotgun (WGS) entry which is preliminary data.</text>
</comment>
<dbReference type="SMART" id="SM00228">
    <property type="entry name" value="PDZ"/>
    <property type="match status" value="1"/>
</dbReference>
<dbReference type="Pfam" id="PF22694">
    <property type="entry name" value="CtpB_N-like"/>
    <property type="match status" value="1"/>
</dbReference>
<comment type="subcellular location">
    <subcellularLocation>
        <location evidence="1">Cell membrane</location>
        <topology evidence="1">Single-pass membrane protein</topology>
    </subcellularLocation>
</comment>